<name>A0A940WDI5_9ACTN</name>
<reference evidence="2" key="1">
    <citation type="submission" date="2021-02" db="EMBL/GenBank/DDBJ databases">
        <title>Draft genome sequence of Microbispora sp. RL4-1S isolated from rice leaves in Thailand.</title>
        <authorList>
            <person name="Muangham S."/>
            <person name="Duangmal K."/>
        </authorList>
    </citation>
    <scope>NUCLEOTIDE SEQUENCE</scope>
    <source>
        <strain evidence="2">RL4-1S</strain>
    </source>
</reference>
<sequence length="119" mass="12105">MDQAAETVELLVPAAERPRTARALLAAAASQGLPAEVVRSTSTGYVVPVSVADGADVELAAAGHDGPLPGAQLAAAHPPRGRVAYTRDKGPGEGDEQPVEGEAPADLPEPVRGRRAGRK</sequence>
<gene>
    <name evidence="2" type="ORF">JOL79_06870</name>
</gene>
<keyword evidence="3" id="KW-1185">Reference proteome</keyword>
<evidence type="ECO:0000313" key="3">
    <source>
        <dbReference type="Proteomes" id="UP000674234"/>
    </source>
</evidence>
<protein>
    <submittedName>
        <fullName evidence="2">Uncharacterized protein</fullName>
    </submittedName>
</protein>
<dbReference type="RefSeq" id="WP_210154832.1">
    <property type="nucleotide sequence ID" value="NZ_JAFCNB010000003.1"/>
</dbReference>
<evidence type="ECO:0000256" key="1">
    <source>
        <dbReference type="SAM" id="MobiDB-lite"/>
    </source>
</evidence>
<evidence type="ECO:0000313" key="2">
    <source>
        <dbReference type="EMBL" id="MBP2703520.1"/>
    </source>
</evidence>
<dbReference type="AlphaFoldDB" id="A0A940WDI5"/>
<organism evidence="2 3">
    <name type="scientific">Microbispora oryzae</name>
    <dbReference type="NCBI Taxonomy" id="2806554"/>
    <lineage>
        <taxon>Bacteria</taxon>
        <taxon>Bacillati</taxon>
        <taxon>Actinomycetota</taxon>
        <taxon>Actinomycetes</taxon>
        <taxon>Streptosporangiales</taxon>
        <taxon>Streptosporangiaceae</taxon>
        <taxon>Microbispora</taxon>
    </lineage>
</organism>
<accession>A0A940WDI5</accession>
<dbReference type="EMBL" id="JAFCNB010000003">
    <property type="protein sequence ID" value="MBP2703520.1"/>
    <property type="molecule type" value="Genomic_DNA"/>
</dbReference>
<dbReference type="Proteomes" id="UP000674234">
    <property type="component" value="Unassembled WGS sequence"/>
</dbReference>
<comment type="caution">
    <text evidence="2">The sequence shown here is derived from an EMBL/GenBank/DDBJ whole genome shotgun (WGS) entry which is preliminary data.</text>
</comment>
<feature type="region of interest" description="Disordered" evidence="1">
    <location>
        <begin position="67"/>
        <end position="119"/>
    </location>
</feature>
<proteinExistence type="predicted"/>